<gene>
    <name evidence="1" type="ORF">CFX1CAM_0693</name>
</gene>
<dbReference type="EMBL" id="LT859958">
    <property type="protein sequence ID" value="SMX53758.1"/>
    <property type="molecule type" value="Genomic_DNA"/>
</dbReference>
<dbReference type="AlphaFoldDB" id="A0A1Y6K4G9"/>
<organism evidence="1 2">
    <name type="scientific">Candidatus Brevifilum fermentans</name>
    <dbReference type="NCBI Taxonomy" id="1986204"/>
    <lineage>
        <taxon>Bacteria</taxon>
        <taxon>Bacillati</taxon>
        <taxon>Chloroflexota</taxon>
        <taxon>Anaerolineae</taxon>
        <taxon>Anaerolineales</taxon>
        <taxon>Anaerolineaceae</taxon>
        <taxon>Candidatus Brevifilum</taxon>
    </lineage>
</organism>
<name>A0A1Y6K4G9_9CHLR</name>
<accession>A0A1Y6K4G9</accession>
<evidence type="ECO:0000313" key="2">
    <source>
        <dbReference type="Proteomes" id="UP000195514"/>
    </source>
</evidence>
<protein>
    <submittedName>
        <fullName evidence="1">Uncharacterized protein</fullName>
    </submittedName>
</protein>
<reference evidence="2" key="1">
    <citation type="submission" date="2017-05" db="EMBL/GenBank/DDBJ databases">
        <authorList>
            <person name="Kirkegaard R."/>
            <person name="Mcilroy J S."/>
        </authorList>
    </citation>
    <scope>NUCLEOTIDE SEQUENCE [LARGE SCALE GENOMIC DNA]</scope>
</reference>
<proteinExistence type="predicted"/>
<evidence type="ECO:0000313" key="1">
    <source>
        <dbReference type="EMBL" id="SMX53758.1"/>
    </source>
</evidence>
<sequence length="50" mass="5964">MSQIGEVERKTQNRIVRLFQESLGHDYVGYWCDRADNINIEETYVAWQNS</sequence>
<dbReference type="Proteomes" id="UP000195514">
    <property type="component" value="Chromosome I"/>
</dbReference>
<dbReference type="KEGG" id="abat:CFX1CAM_0693"/>
<keyword evidence="2" id="KW-1185">Reference proteome</keyword>